<dbReference type="PANTHER" id="PTHR43205:SF7">
    <property type="entry name" value="PROSTAGLANDIN REDUCTASE 1"/>
    <property type="match status" value="1"/>
</dbReference>
<dbReference type="InterPro" id="IPR013149">
    <property type="entry name" value="ADH-like_C"/>
</dbReference>
<organism evidence="3 4">
    <name type="scientific">Ceratodon purpureus</name>
    <name type="common">Fire moss</name>
    <name type="synonym">Dicranum purpureum</name>
    <dbReference type="NCBI Taxonomy" id="3225"/>
    <lineage>
        <taxon>Eukaryota</taxon>
        <taxon>Viridiplantae</taxon>
        <taxon>Streptophyta</taxon>
        <taxon>Embryophyta</taxon>
        <taxon>Bryophyta</taxon>
        <taxon>Bryophytina</taxon>
        <taxon>Bryopsida</taxon>
        <taxon>Dicranidae</taxon>
        <taxon>Pseudoditrichales</taxon>
        <taxon>Ditrichaceae</taxon>
        <taxon>Ceratodon</taxon>
    </lineage>
</organism>
<dbReference type="Proteomes" id="UP000822688">
    <property type="component" value="Chromosome 2"/>
</dbReference>
<dbReference type="SMART" id="SM00829">
    <property type="entry name" value="PKS_ER"/>
    <property type="match status" value="1"/>
</dbReference>
<dbReference type="InterPro" id="IPR045010">
    <property type="entry name" value="MDR_fam"/>
</dbReference>
<name>A0A8T0INT1_CERPU</name>
<dbReference type="SUPFAM" id="SSF51735">
    <property type="entry name" value="NAD(P)-binding Rossmann-fold domains"/>
    <property type="match status" value="1"/>
</dbReference>
<evidence type="ECO:0000313" key="3">
    <source>
        <dbReference type="EMBL" id="KAG0585430.1"/>
    </source>
</evidence>
<gene>
    <name evidence="3" type="ORF">KC19_2G011000</name>
</gene>
<dbReference type="SUPFAM" id="SSF50129">
    <property type="entry name" value="GroES-like"/>
    <property type="match status" value="1"/>
</dbReference>
<dbReference type="InterPro" id="IPR036291">
    <property type="entry name" value="NAD(P)-bd_dom_sf"/>
</dbReference>
<evidence type="ECO:0000256" key="1">
    <source>
        <dbReference type="ARBA" id="ARBA00023002"/>
    </source>
</evidence>
<accession>A0A8T0INT1</accession>
<protein>
    <recommendedName>
        <fullName evidence="2">Enoyl reductase (ER) domain-containing protein</fullName>
    </recommendedName>
</protein>
<dbReference type="PANTHER" id="PTHR43205">
    <property type="entry name" value="PROSTAGLANDIN REDUCTASE"/>
    <property type="match status" value="1"/>
</dbReference>
<keyword evidence="1" id="KW-0560">Oxidoreductase</keyword>
<evidence type="ECO:0000259" key="2">
    <source>
        <dbReference type="SMART" id="SM00829"/>
    </source>
</evidence>
<dbReference type="AlphaFoldDB" id="A0A8T0INT1"/>
<keyword evidence="4" id="KW-1185">Reference proteome</keyword>
<feature type="domain" description="Enoyl reductase (ER)" evidence="2">
    <location>
        <begin position="139"/>
        <end position="462"/>
    </location>
</feature>
<sequence>MLDLSRSGSGFCRKVSADFADPLLVYSKWGSNDQPLLFASRKFPAWFPHRRGANVPRCHLPCSCLCKIACLYIPRPVLPPLISIPSWQSGLLHSLFAHLSHLQLLSHTSWQVLGSRKLERMAPQVIKHKQVVLAANPKGMVKETDFRVEETETELVVQPGSNDVAVKLLYISLDPYYRELMAEEDVLGFGLYQIGQPMWGGVVGEVVMSENAEFKTGDIVLGHLKFSEYVIVPKGQGLQKVDASQAPPSYYLGVLGMPGFTAWVGLKLIGKPKNGEQVFVTAAAGAVGQIVGQLAKVYGCRVVGSAGSDEKVKLLKSEFGFDDAINYKEEKDLSASLSKHFPEGIDIYFDNVGGETLDAVFKKVNLNARIALCGAISQYNLLEEERYGMKNLFYAVPKCIQMEGFVVSKFMGEHMQEYVKEMSGYVKEGKVKYKEHVTKGLDQFPGAFVGLMTGQNVGKSVIYV</sequence>
<dbReference type="Pfam" id="PF16884">
    <property type="entry name" value="ADH_N_2"/>
    <property type="match status" value="1"/>
</dbReference>
<dbReference type="InterPro" id="IPR041694">
    <property type="entry name" value="ADH_N_2"/>
</dbReference>
<evidence type="ECO:0000313" key="4">
    <source>
        <dbReference type="Proteomes" id="UP000822688"/>
    </source>
</evidence>
<dbReference type="Pfam" id="PF00107">
    <property type="entry name" value="ADH_zinc_N"/>
    <property type="match status" value="1"/>
</dbReference>
<dbReference type="Gene3D" id="3.90.180.10">
    <property type="entry name" value="Medium-chain alcohol dehydrogenases, catalytic domain"/>
    <property type="match status" value="1"/>
</dbReference>
<dbReference type="FunFam" id="3.40.50.720:FF:000121">
    <property type="entry name" value="Prostaglandin reductase 2"/>
    <property type="match status" value="1"/>
</dbReference>
<comment type="caution">
    <text evidence="3">The sequence shown here is derived from an EMBL/GenBank/DDBJ whole genome shotgun (WGS) entry which is preliminary data.</text>
</comment>
<dbReference type="InterPro" id="IPR020843">
    <property type="entry name" value="ER"/>
</dbReference>
<dbReference type="GO" id="GO:0016628">
    <property type="term" value="F:oxidoreductase activity, acting on the CH-CH group of donors, NAD or NADP as acceptor"/>
    <property type="evidence" value="ECO:0007669"/>
    <property type="project" value="InterPro"/>
</dbReference>
<dbReference type="InterPro" id="IPR011032">
    <property type="entry name" value="GroES-like_sf"/>
</dbReference>
<reference evidence="3" key="1">
    <citation type="submission" date="2020-06" db="EMBL/GenBank/DDBJ databases">
        <title>WGS assembly of Ceratodon purpureus strain R40.</title>
        <authorList>
            <person name="Carey S.B."/>
            <person name="Jenkins J."/>
            <person name="Shu S."/>
            <person name="Lovell J.T."/>
            <person name="Sreedasyam A."/>
            <person name="Maumus F."/>
            <person name="Tiley G.P."/>
            <person name="Fernandez-Pozo N."/>
            <person name="Barry K."/>
            <person name="Chen C."/>
            <person name="Wang M."/>
            <person name="Lipzen A."/>
            <person name="Daum C."/>
            <person name="Saski C.A."/>
            <person name="Payton A.C."/>
            <person name="Mcbreen J.C."/>
            <person name="Conrad R.E."/>
            <person name="Kollar L.M."/>
            <person name="Olsson S."/>
            <person name="Huttunen S."/>
            <person name="Landis J.B."/>
            <person name="Wickett N.J."/>
            <person name="Johnson M.G."/>
            <person name="Rensing S.A."/>
            <person name="Grimwood J."/>
            <person name="Schmutz J."/>
            <person name="Mcdaniel S.F."/>
        </authorList>
    </citation>
    <scope>NUCLEOTIDE SEQUENCE</scope>
    <source>
        <strain evidence="3">R40</strain>
    </source>
</reference>
<proteinExistence type="predicted"/>
<dbReference type="EMBL" id="CM026422">
    <property type="protein sequence ID" value="KAG0585430.1"/>
    <property type="molecule type" value="Genomic_DNA"/>
</dbReference>
<dbReference type="Gene3D" id="3.40.50.720">
    <property type="entry name" value="NAD(P)-binding Rossmann-like Domain"/>
    <property type="match status" value="1"/>
</dbReference>